<feature type="compositionally biased region" description="Basic and acidic residues" evidence="1">
    <location>
        <begin position="157"/>
        <end position="181"/>
    </location>
</feature>
<dbReference type="InterPro" id="IPR002059">
    <property type="entry name" value="CSP_DNA-bd"/>
</dbReference>
<gene>
    <name evidence="3" type="ORF">niasHS_003790</name>
</gene>
<dbReference type="PROSITE" id="PS51857">
    <property type="entry name" value="CSD_2"/>
    <property type="match status" value="1"/>
</dbReference>
<feature type="domain" description="CSD" evidence="2">
    <location>
        <begin position="37"/>
        <end position="106"/>
    </location>
</feature>
<sequence length="240" mass="25961">MESSDANNNINNSEGEAENTTKNGGGEGVEKKILSKGVSGVVKWFNVMNGYGFICRDDTNDDIFVHNSAITANNPSKIQRSLGDGEKVMFDIVDGAKGPEAANVTGPDGVPVQGSKYAADLSQRRRFAGPRRNYFFRGNRNRRPRRSEEAAGGEAPVGEKKEGAEEKENNGKEAKKEEVAKDANGGRGGGQRRGRGVRFRGRRNNRRNVAGSTSGGTENEGEQKKEQTQPEEETKVNGGE</sequence>
<evidence type="ECO:0000256" key="1">
    <source>
        <dbReference type="SAM" id="MobiDB-lite"/>
    </source>
</evidence>
<evidence type="ECO:0000313" key="3">
    <source>
        <dbReference type="EMBL" id="KAL3098437.1"/>
    </source>
</evidence>
<dbReference type="CDD" id="cd04458">
    <property type="entry name" value="CSP_CDS"/>
    <property type="match status" value="1"/>
</dbReference>
<dbReference type="InterPro" id="IPR012340">
    <property type="entry name" value="NA-bd_OB-fold"/>
</dbReference>
<organism evidence="3 4">
    <name type="scientific">Heterodera schachtii</name>
    <name type="common">Sugarbeet cyst nematode worm</name>
    <name type="synonym">Tylenchus schachtii</name>
    <dbReference type="NCBI Taxonomy" id="97005"/>
    <lineage>
        <taxon>Eukaryota</taxon>
        <taxon>Metazoa</taxon>
        <taxon>Ecdysozoa</taxon>
        <taxon>Nematoda</taxon>
        <taxon>Chromadorea</taxon>
        <taxon>Rhabditida</taxon>
        <taxon>Tylenchina</taxon>
        <taxon>Tylenchomorpha</taxon>
        <taxon>Tylenchoidea</taxon>
        <taxon>Heteroderidae</taxon>
        <taxon>Heteroderinae</taxon>
        <taxon>Heterodera</taxon>
    </lineage>
</organism>
<proteinExistence type="predicted"/>
<dbReference type="Pfam" id="PF00313">
    <property type="entry name" value="CSD"/>
    <property type="match status" value="1"/>
</dbReference>
<dbReference type="PROSITE" id="PS00352">
    <property type="entry name" value="CSD_1"/>
    <property type="match status" value="1"/>
</dbReference>
<dbReference type="FunFam" id="2.40.50.140:FF:000274">
    <property type="entry name" value="Mitochondrial RNA binding protein"/>
    <property type="match status" value="1"/>
</dbReference>
<dbReference type="PANTHER" id="PTHR11544">
    <property type="entry name" value="COLD SHOCK DOMAIN CONTAINING PROTEINS"/>
    <property type="match status" value="1"/>
</dbReference>
<keyword evidence="4" id="KW-1185">Reference proteome</keyword>
<dbReference type="PRINTS" id="PR00050">
    <property type="entry name" value="COLDSHOCK"/>
</dbReference>
<dbReference type="Proteomes" id="UP001620645">
    <property type="component" value="Unassembled WGS sequence"/>
</dbReference>
<dbReference type="Gene3D" id="2.40.50.140">
    <property type="entry name" value="Nucleic acid-binding proteins"/>
    <property type="match status" value="1"/>
</dbReference>
<dbReference type="InterPro" id="IPR019844">
    <property type="entry name" value="CSD_CS"/>
</dbReference>
<feature type="compositionally biased region" description="Basic and acidic residues" evidence="1">
    <location>
        <begin position="221"/>
        <end position="240"/>
    </location>
</feature>
<feature type="compositionally biased region" description="Low complexity" evidence="1">
    <location>
        <begin position="207"/>
        <end position="217"/>
    </location>
</feature>
<feature type="compositionally biased region" description="Basic residues" evidence="1">
    <location>
        <begin position="190"/>
        <end position="206"/>
    </location>
</feature>
<accession>A0ABD2K6D0</accession>
<name>A0ABD2K6D0_HETSC</name>
<dbReference type="SMART" id="SM00357">
    <property type="entry name" value="CSP"/>
    <property type="match status" value="1"/>
</dbReference>
<dbReference type="EMBL" id="JBICCN010000048">
    <property type="protein sequence ID" value="KAL3098437.1"/>
    <property type="molecule type" value="Genomic_DNA"/>
</dbReference>
<dbReference type="InterPro" id="IPR050181">
    <property type="entry name" value="Cold_shock_domain"/>
</dbReference>
<dbReference type="AlphaFoldDB" id="A0ABD2K6D0"/>
<evidence type="ECO:0000259" key="2">
    <source>
        <dbReference type="PROSITE" id="PS51857"/>
    </source>
</evidence>
<feature type="region of interest" description="Disordered" evidence="1">
    <location>
        <begin position="1"/>
        <end position="29"/>
    </location>
</feature>
<dbReference type="InterPro" id="IPR011129">
    <property type="entry name" value="CSD"/>
</dbReference>
<protein>
    <recommendedName>
        <fullName evidence="2">CSD domain-containing protein</fullName>
    </recommendedName>
</protein>
<dbReference type="SUPFAM" id="SSF50249">
    <property type="entry name" value="Nucleic acid-binding proteins"/>
    <property type="match status" value="1"/>
</dbReference>
<reference evidence="3 4" key="1">
    <citation type="submission" date="2024-10" db="EMBL/GenBank/DDBJ databases">
        <authorList>
            <person name="Kim D."/>
        </authorList>
    </citation>
    <scope>NUCLEOTIDE SEQUENCE [LARGE SCALE GENOMIC DNA]</scope>
    <source>
        <strain evidence="3">Taebaek</strain>
    </source>
</reference>
<comment type="caution">
    <text evidence="3">The sequence shown here is derived from an EMBL/GenBank/DDBJ whole genome shotgun (WGS) entry which is preliminary data.</text>
</comment>
<feature type="region of interest" description="Disordered" evidence="1">
    <location>
        <begin position="129"/>
        <end position="240"/>
    </location>
</feature>
<evidence type="ECO:0000313" key="4">
    <source>
        <dbReference type="Proteomes" id="UP001620645"/>
    </source>
</evidence>
<feature type="compositionally biased region" description="Polar residues" evidence="1">
    <location>
        <begin position="1"/>
        <end position="22"/>
    </location>
</feature>